<dbReference type="GO" id="GO:0008270">
    <property type="term" value="F:zinc ion binding"/>
    <property type="evidence" value="ECO:0007669"/>
    <property type="project" value="UniProtKB-KW"/>
</dbReference>
<evidence type="ECO:0000313" key="8">
    <source>
        <dbReference type="EMBL" id="EYU40220.1"/>
    </source>
</evidence>
<protein>
    <recommendedName>
        <fullName evidence="2">RING-type E3 ubiquitin transferase</fullName>
        <ecNumber evidence="2">2.3.2.27</ecNumber>
    </recommendedName>
</protein>
<dbReference type="GO" id="GO:0061630">
    <property type="term" value="F:ubiquitin protein ligase activity"/>
    <property type="evidence" value="ECO:0000318"/>
    <property type="project" value="GO_Central"/>
</dbReference>
<dbReference type="EMBL" id="KI630416">
    <property type="protein sequence ID" value="EYU40220.1"/>
    <property type="molecule type" value="Genomic_DNA"/>
</dbReference>
<dbReference type="PANTHER" id="PTHR15710">
    <property type="entry name" value="E3 UBIQUITIN-PROTEIN LIGASE PRAJA"/>
    <property type="match status" value="1"/>
</dbReference>
<evidence type="ECO:0000256" key="4">
    <source>
        <dbReference type="ARBA" id="ARBA00022771"/>
    </source>
</evidence>
<dbReference type="GO" id="GO:0016567">
    <property type="term" value="P:protein ubiquitination"/>
    <property type="evidence" value="ECO:0000318"/>
    <property type="project" value="GO_Central"/>
</dbReference>
<dbReference type="SMART" id="SM00744">
    <property type="entry name" value="RINGv"/>
    <property type="match status" value="1"/>
</dbReference>
<dbReference type="SUPFAM" id="SSF57850">
    <property type="entry name" value="RING/U-box"/>
    <property type="match status" value="1"/>
</dbReference>
<dbReference type="PANTHER" id="PTHR15710:SF77">
    <property type="entry name" value="RING-H2 FINGER PROTEIN ATL21B"/>
    <property type="match status" value="1"/>
</dbReference>
<dbReference type="eggNOG" id="KOG0800">
    <property type="taxonomic scope" value="Eukaryota"/>
</dbReference>
<dbReference type="GO" id="GO:0005737">
    <property type="term" value="C:cytoplasm"/>
    <property type="evidence" value="ECO:0000318"/>
    <property type="project" value="GO_Central"/>
</dbReference>
<name>A0A022RMN2_ERYGU</name>
<dbReference type="InterPro" id="IPR001841">
    <property type="entry name" value="Znf_RING"/>
</dbReference>
<keyword evidence="3" id="KW-0479">Metal-binding</keyword>
<sequence length="254" mass="29134">SENIAVNFYFSCTSNTNAMGDNQDYRQQALSCDLTHMGFTTPQETYDHNNQSEINLNFTWRTDFSEWMIQHPLQEYPQFVSRSNESTTNFSFGVSRVQFRCLDELRRVMDFELRGILDDYDLRINLADHLLATTLANVYIDILAEGGVLDNIYLDVLVDNQHIVFGEINDEQFNCMVPAADSSIMSSLKRVAVDSDQKTSCSICLEDLSPGGNNDFEEALSMPCSHIYHDYCIKKWLSTSHYCPLCRFEMPTTN</sequence>
<dbReference type="AlphaFoldDB" id="A0A022RMN2"/>
<reference evidence="8 9" key="1">
    <citation type="journal article" date="2013" name="Proc. Natl. Acad. Sci. U.S.A.">
        <title>Fine-scale variation in meiotic recombination in Mimulus inferred from population shotgun sequencing.</title>
        <authorList>
            <person name="Hellsten U."/>
            <person name="Wright K.M."/>
            <person name="Jenkins J."/>
            <person name="Shu S."/>
            <person name="Yuan Y."/>
            <person name="Wessler S.R."/>
            <person name="Schmutz J."/>
            <person name="Willis J.H."/>
            <person name="Rokhsar D.S."/>
        </authorList>
    </citation>
    <scope>NUCLEOTIDE SEQUENCE [LARGE SCALE GENOMIC DNA]</scope>
    <source>
        <strain evidence="9">cv. DUN x IM62</strain>
    </source>
</reference>
<evidence type="ECO:0000256" key="6">
    <source>
        <dbReference type="PROSITE-ProRule" id="PRU00175"/>
    </source>
</evidence>
<dbReference type="Gene3D" id="3.30.40.10">
    <property type="entry name" value="Zinc/RING finger domain, C3HC4 (zinc finger)"/>
    <property type="match status" value="1"/>
</dbReference>
<keyword evidence="4 6" id="KW-0863">Zinc-finger</keyword>
<comment type="catalytic activity">
    <reaction evidence="1">
        <text>S-ubiquitinyl-[E2 ubiquitin-conjugating enzyme]-L-cysteine + [acceptor protein]-L-lysine = [E2 ubiquitin-conjugating enzyme]-L-cysteine + N(6)-ubiquitinyl-[acceptor protein]-L-lysine.</text>
        <dbReference type="EC" id="2.3.2.27"/>
    </reaction>
</comment>
<evidence type="ECO:0000313" key="9">
    <source>
        <dbReference type="Proteomes" id="UP000030748"/>
    </source>
</evidence>
<proteinExistence type="predicted"/>
<dbReference type="CDD" id="cd16454">
    <property type="entry name" value="RING-H2_PA-TM-RING"/>
    <property type="match status" value="1"/>
</dbReference>
<evidence type="ECO:0000256" key="3">
    <source>
        <dbReference type="ARBA" id="ARBA00022723"/>
    </source>
</evidence>
<keyword evidence="9" id="KW-1185">Reference proteome</keyword>
<evidence type="ECO:0000256" key="1">
    <source>
        <dbReference type="ARBA" id="ARBA00000900"/>
    </source>
</evidence>
<feature type="domain" description="RING-type" evidence="7">
    <location>
        <begin position="201"/>
        <end position="247"/>
    </location>
</feature>
<keyword evidence="5" id="KW-0862">Zinc</keyword>
<evidence type="ECO:0000259" key="7">
    <source>
        <dbReference type="PROSITE" id="PS50089"/>
    </source>
</evidence>
<dbReference type="Pfam" id="PF13639">
    <property type="entry name" value="zf-RING_2"/>
    <property type="match status" value="1"/>
</dbReference>
<evidence type="ECO:0000256" key="2">
    <source>
        <dbReference type="ARBA" id="ARBA00012483"/>
    </source>
</evidence>
<dbReference type="InterPro" id="IPR013083">
    <property type="entry name" value="Znf_RING/FYVE/PHD"/>
</dbReference>
<dbReference type="Proteomes" id="UP000030748">
    <property type="component" value="Unassembled WGS sequence"/>
</dbReference>
<organism evidence="8 9">
    <name type="scientific">Erythranthe guttata</name>
    <name type="common">Yellow monkey flower</name>
    <name type="synonym">Mimulus guttatus</name>
    <dbReference type="NCBI Taxonomy" id="4155"/>
    <lineage>
        <taxon>Eukaryota</taxon>
        <taxon>Viridiplantae</taxon>
        <taxon>Streptophyta</taxon>
        <taxon>Embryophyta</taxon>
        <taxon>Tracheophyta</taxon>
        <taxon>Spermatophyta</taxon>
        <taxon>Magnoliopsida</taxon>
        <taxon>eudicotyledons</taxon>
        <taxon>Gunneridae</taxon>
        <taxon>Pentapetalae</taxon>
        <taxon>asterids</taxon>
        <taxon>lamiids</taxon>
        <taxon>Lamiales</taxon>
        <taxon>Phrymaceae</taxon>
        <taxon>Erythranthe</taxon>
    </lineage>
</organism>
<feature type="non-terminal residue" evidence="8">
    <location>
        <position position="1"/>
    </location>
</feature>
<dbReference type="InterPro" id="IPR011016">
    <property type="entry name" value="Znf_RING-CH"/>
</dbReference>
<dbReference type="PROSITE" id="PS50089">
    <property type="entry name" value="ZF_RING_2"/>
    <property type="match status" value="1"/>
</dbReference>
<gene>
    <name evidence="8" type="ORF">MIMGU_mgv1a023708mg</name>
</gene>
<evidence type="ECO:0000256" key="5">
    <source>
        <dbReference type="ARBA" id="ARBA00022833"/>
    </source>
</evidence>
<accession>A0A022RMN2</accession>
<dbReference type="EC" id="2.3.2.27" evidence="2"/>
<dbReference type="SMART" id="SM00184">
    <property type="entry name" value="RING"/>
    <property type="match status" value="1"/>
</dbReference>